<dbReference type="InterPro" id="IPR044283">
    <property type="entry name" value="FAMA/SPEECHLESS/MUTE-like"/>
</dbReference>
<feature type="region of interest" description="Disordered" evidence="5">
    <location>
        <begin position="21"/>
        <end position="40"/>
    </location>
</feature>
<dbReference type="Proteomes" id="UP000663760">
    <property type="component" value="Chromosome 2"/>
</dbReference>
<name>A0A7I8K3A6_SPIIN</name>
<dbReference type="InterPro" id="IPR036638">
    <property type="entry name" value="HLH_DNA-bd_sf"/>
</dbReference>
<evidence type="ECO:0000256" key="4">
    <source>
        <dbReference type="ARBA" id="ARBA00023163"/>
    </source>
</evidence>
<evidence type="ECO:0000313" key="8">
    <source>
        <dbReference type="Proteomes" id="UP000663760"/>
    </source>
</evidence>
<evidence type="ECO:0000256" key="5">
    <source>
        <dbReference type="SAM" id="MobiDB-lite"/>
    </source>
</evidence>
<dbReference type="GO" id="GO:0003700">
    <property type="term" value="F:DNA-binding transcription factor activity"/>
    <property type="evidence" value="ECO:0007669"/>
    <property type="project" value="InterPro"/>
</dbReference>
<reference evidence="7" key="1">
    <citation type="submission" date="2020-02" db="EMBL/GenBank/DDBJ databases">
        <authorList>
            <person name="Scholz U."/>
            <person name="Mascher M."/>
            <person name="Fiebig A."/>
        </authorList>
    </citation>
    <scope>NUCLEOTIDE SEQUENCE</scope>
</reference>
<keyword evidence="2" id="KW-0805">Transcription regulation</keyword>
<evidence type="ECO:0000256" key="3">
    <source>
        <dbReference type="ARBA" id="ARBA00023125"/>
    </source>
</evidence>
<evidence type="ECO:0000313" key="7">
    <source>
        <dbReference type="EMBL" id="CAA7391544.1"/>
    </source>
</evidence>
<evidence type="ECO:0000256" key="1">
    <source>
        <dbReference type="ARBA" id="ARBA00005510"/>
    </source>
</evidence>
<dbReference type="PROSITE" id="PS50888">
    <property type="entry name" value="BHLH"/>
    <property type="match status" value="1"/>
</dbReference>
<dbReference type="GO" id="GO:0010052">
    <property type="term" value="P:guard cell differentiation"/>
    <property type="evidence" value="ECO:0007669"/>
    <property type="project" value="InterPro"/>
</dbReference>
<dbReference type="GO" id="GO:0046983">
    <property type="term" value="F:protein dimerization activity"/>
    <property type="evidence" value="ECO:0007669"/>
    <property type="project" value="InterPro"/>
</dbReference>
<dbReference type="SUPFAM" id="SSF47459">
    <property type="entry name" value="HLH, helix-loop-helix DNA-binding domain"/>
    <property type="match status" value="1"/>
</dbReference>
<dbReference type="EMBL" id="LR746265">
    <property type="protein sequence ID" value="CAA7391544.1"/>
    <property type="molecule type" value="Genomic_DNA"/>
</dbReference>
<dbReference type="PANTHER" id="PTHR46684:SF16">
    <property type="entry name" value="TRANSCRIPTION FACTOR BHLH67-LIKE ISOFORM X2"/>
    <property type="match status" value="1"/>
</dbReference>
<evidence type="ECO:0000256" key="2">
    <source>
        <dbReference type="ARBA" id="ARBA00023015"/>
    </source>
</evidence>
<gene>
    <name evidence="7" type="ORF">SI8410_02002827</name>
</gene>
<keyword evidence="8" id="KW-1185">Reference proteome</keyword>
<dbReference type="AlphaFoldDB" id="A0A7I8K3A6"/>
<protein>
    <recommendedName>
        <fullName evidence="6">BHLH domain-containing protein</fullName>
    </recommendedName>
</protein>
<dbReference type="GO" id="GO:0005634">
    <property type="term" value="C:nucleus"/>
    <property type="evidence" value="ECO:0007669"/>
    <property type="project" value="TreeGrafter"/>
</dbReference>
<dbReference type="Pfam" id="PF00010">
    <property type="entry name" value="HLH"/>
    <property type="match status" value="1"/>
</dbReference>
<keyword evidence="3" id="KW-0238">DNA-binding</keyword>
<dbReference type="Gene3D" id="4.10.280.10">
    <property type="entry name" value="Helix-loop-helix DNA-binding domain"/>
    <property type="match status" value="1"/>
</dbReference>
<sequence>MEEATGNAAAATETVASAARNFAEQIGKRKRKRKRFQPPTKNIKEVESQRMTHIAVERSRRKLMNEHLSSLRNIIPPYFIQMGDQASIIAGTIEYVKQLEQLLQSLLSERGERDRRHTYFSSTSPLTSIYPFREFFPSPKYTIHTSRSPTTTEVDVAATVVQSHVNLTVLSRQKPGQLLRAVSELENLHLSVLHLNVTSFDSSVLFSLNLKIEEECKLGSTDEITAVAHQIFSLCD</sequence>
<evidence type="ECO:0000259" key="6">
    <source>
        <dbReference type="PROSITE" id="PS50888"/>
    </source>
</evidence>
<keyword evidence="4" id="KW-0804">Transcription</keyword>
<accession>A0A7I8K3A6</accession>
<comment type="similarity">
    <text evidence="1">Belongs to the bHLH protein family.</text>
</comment>
<dbReference type="OrthoDB" id="684567at2759"/>
<dbReference type="InterPro" id="IPR011598">
    <property type="entry name" value="bHLH_dom"/>
</dbReference>
<proteinExistence type="inferred from homology"/>
<dbReference type="GO" id="GO:0003677">
    <property type="term" value="F:DNA binding"/>
    <property type="evidence" value="ECO:0007669"/>
    <property type="project" value="UniProtKB-KW"/>
</dbReference>
<dbReference type="PANTHER" id="PTHR46684">
    <property type="entry name" value="TRANSCRIPTION FACTOR FAMA"/>
    <property type="match status" value="1"/>
</dbReference>
<feature type="domain" description="BHLH" evidence="6">
    <location>
        <begin position="48"/>
        <end position="99"/>
    </location>
</feature>
<dbReference type="SMART" id="SM00353">
    <property type="entry name" value="HLH"/>
    <property type="match status" value="1"/>
</dbReference>
<dbReference type="GO" id="GO:0045893">
    <property type="term" value="P:positive regulation of DNA-templated transcription"/>
    <property type="evidence" value="ECO:0007669"/>
    <property type="project" value="TreeGrafter"/>
</dbReference>
<organism evidence="7 8">
    <name type="scientific">Spirodela intermedia</name>
    <name type="common">Intermediate duckweed</name>
    <dbReference type="NCBI Taxonomy" id="51605"/>
    <lineage>
        <taxon>Eukaryota</taxon>
        <taxon>Viridiplantae</taxon>
        <taxon>Streptophyta</taxon>
        <taxon>Embryophyta</taxon>
        <taxon>Tracheophyta</taxon>
        <taxon>Spermatophyta</taxon>
        <taxon>Magnoliopsida</taxon>
        <taxon>Liliopsida</taxon>
        <taxon>Araceae</taxon>
        <taxon>Lemnoideae</taxon>
        <taxon>Spirodela</taxon>
    </lineage>
</organism>